<reference evidence="1" key="1">
    <citation type="submission" date="2018-05" db="EMBL/GenBank/DDBJ databases">
        <authorList>
            <person name="Lanie J.A."/>
            <person name="Ng W.-L."/>
            <person name="Kazmierczak K.M."/>
            <person name="Andrzejewski T.M."/>
            <person name="Davidsen T.M."/>
            <person name="Wayne K.J."/>
            <person name="Tettelin H."/>
            <person name="Glass J.I."/>
            <person name="Rusch D."/>
            <person name="Podicherti R."/>
            <person name="Tsui H.-C.T."/>
            <person name="Winkler M.E."/>
        </authorList>
    </citation>
    <scope>NUCLEOTIDE SEQUENCE</scope>
</reference>
<gene>
    <name evidence="1" type="ORF">METZ01_LOCUS65393</name>
</gene>
<accession>A0A381T9X3</accession>
<sequence>VAVFTVGLPSLKISSHEVFIHCEVNIRSSSLSALNSSRKSYTPSSNIFKCLNPSLSVNTSLDGLSSKKFARGLRTIK</sequence>
<protein>
    <submittedName>
        <fullName evidence="1">Uncharacterized protein</fullName>
    </submittedName>
</protein>
<organism evidence="1">
    <name type="scientific">marine metagenome</name>
    <dbReference type="NCBI Taxonomy" id="408172"/>
    <lineage>
        <taxon>unclassified sequences</taxon>
        <taxon>metagenomes</taxon>
        <taxon>ecological metagenomes</taxon>
    </lineage>
</organism>
<feature type="non-terminal residue" evidence="1">
    <location>
        <position position="1"/>
    </location>
</feature>
<dbReference type="EMBL" id="UINC01004198">
    <property type="protein sequence ID" value="SVA12539.1"/>
    <property type="molecule type" value="Genomic_DNA"/>
</dbReference>
<proteinExistence type="predicted"/>
<name>A0A381T9X3_9ZZZZ</name>
<dbReference type="AlphaFoldDB" id="A0A381T9X3"/>
<evidence type="ECO:0000313" key="1">
    <source>
        <dbReference type="EMBL" id="SVA12539.1"/>
    </source>
</evidence>